<organism evidence="1 2">
    <name type="scientific">Gigaspora margarita</name>
    <dbReference type="NCBI Taxonomy" id="4874"/>
    <lineage>
        <taxon>Eukaryota</taxon>
        <taxon>Fungi</taxon>
        <taxon>Fungi incertae sedis</taxon>
        <taxon>Mucoromycota</taxon>
        <taxon>Glomeromycotina</taxon>
        <taxon>Glomeromycetes</taxon>
        <taxon>Diversisporales</taxon>
        <taxon>Gigasporaceae</taxon>
        <taxon>Gigaspora</taxon>
    </lineage>
</organism>
<evidence type="ECO:0000313" key="2">
    <source>
        <dbReference type="Proteomes" id="UP000789901"/>
    </source>
</evidence>
<feature type="non-terminal residue" evidence="1">
    <location>
        <position position="1"/>
    </location>
</feature>
<dbReference type="Proteomes" id="UP000789901">
    <property type="component" value="Unassembled WGS sequence"/>
</dbReference>
<gene>
    <name evidence="1" type="ORF">GMARGA_LOCUS35743</name>
</gene>
<name>A0ABN7WVW0_GIGMA</name>
<sequence length="49" mass="5757">LKIQLIHQVDEAYTHKEFIPNVNVMLLRQAISRINTPALTYRINNKIPK</sequence>
<proteinExistence type="predicted"/>
<comment type="caution">
    <text evidence="1">The sequence shown here is derived from an EMBL/GenBank/DDBJ whole genome shotgun (WGS) entry which is preliminary data.</text>
</comment>
<keyword evidence="2" id="KW-1185">Reference proteome</keyword>
<dbReference type="EMBL" id="CAJVQB010067538">
    <property type="protein sequence ID" value="CAG8841986.1"/>
    <property type="molecule type" value="Genomic_DNA"/>
</dbReference>
<reference evidence="1 2" key="1">
    <citation type="submission" date="2021-06" db="EMBL/GenBank/DDBJ databases">
        <authorList>
            <person name="Kallberg Y."/>
            <person name="Tangrot J."/>
            <person name="Rosling A."/>
        </authorList>
    </citation>
    <scope>NUCLEOTIDE SEQUENCE [LARGE SCALE GENOMIC DNA]</scope>
    <source>
        <strain evidence="1 2">120-4 pot B 10/14</strain>
    </source>
</reference>
<accession>A0ABN7WVW0</accession>
<evidence type="ECO:0000313" key="1">
    <source>
        <dbReference type="EMBL" id="CAG8841986.1"/>
    </source>
</evidence>
<protein>
    <submittedName>
        <fullName evidence="1">2414_t:CDS:1</fullName>
    </submittedName>
</protein>